<reference evidence="2 3" key="1">
    <citation type="submission" date="2018-11" db="EMBL/GenBank/DDBJ databases">
        <title>Draft genome of Simplicispira Flexivirga sp. BO-16.</title>
        <authorList>
            <person name="Im W.T."/>
        </authorList>
    </citation>
    <scope>NUCLEOTIDE SEQUENCE [LARGE SCALE GENOMIC DNA]</scope>
    <source>
        <strain evidence="2 3">BO-16</strain>
    </source>
</reference>
<sequence>MASPADVSRPAIARPRRSARVRRTRSLALHPATLLSLLCAVPVVVAAARAIAAGWLPVGDDAIVAARIQAVFSAHPPLVGMRSTSGNTQRSLDSHHPGPLEFYLDAPVSALFHYSATGIVLSVALVNLVCVVGTVVMAYRLRRLRTAVPVAGALLLAQWLLGPDVLARPLNPYAGILSVLLMLVAAWAVLDRDPHGPWVMLLAGSFAAQVNLAFCPVVVAVMVVALGCCAARVWRNLRTGHRSRSWRSRAAARKRVVVATCLTVLAWLPPIVELFVIHPNNVQLVWQFATADSPGEPSHNGMPAGARFVIGHLSPTALTRLGNDFTTPPSGSTTAAGLVVLVLLLLAATAGPRLPRTAATRGCWVVLAAVIGESTALSRMPADLQQSYWQLPVLVITPLAYAVLAVRCAELLADEPVWRRADPTVVRRVTAAGTAALVAASVLAAATARAPSRVTSMRSRVVIDAVQNYLHDHARPGVPVRIESAGLESFITLAPAVGFQLMRDGHPARFLLAWSYPEDISSWDLNVTVPHSVIVTLADSGSVHAVHPGSGAASIPLPAPVGSGVLLWIDIPPADRS</sequence>
<comment type="caution">
    <text evidence="2">The sequence shown here is derived from an EMBL/GenBank/DDBJ whole genome shotgun (WGS) entry which is preliminary data.</text>
</comment>
<feature type="transmembrane region" description="Helical" evidence="1">
    <location>
        <begin position="210"/>
        <end position="234"/>
    </location>
</feature>
<keyword evidence="3" id="KW-1185">Reference proteome</keyword>
<keyword evidence="1" id="KW-0812">Transmembrane</keyword>
<evidence type="ECO:0000313" key="3">
    <source>
        <dbReference type="Proteomes" id="UP000271678"/>
    </source>
</evidence>
<feature type="transmembrane region" description="Helical" evidence="1">
    <location>
        <begin position="170"/>
        <end position="190"/>
    </location>
</feature>
<gene>
    <name evidence="2" type="ORF">EFY87_19415</name>
</gene>
<proteinExistence type="predicted"/>
<protein>
    <recommendedName>
        <fullName evidence="4">Glycosyltransferase RgtA/B/C/D-like domain-containing protein</fullName>
    </recommendedName>
</protein>
<organism evidence="2 3">
    <name type="scientific">Flexivirga caeni</name>
    <dbReference type="NCBI Taxonomy" id="2294115"/>
    <lineage>
        <taxon>Bacteria</taxon>
        <taxon>Bacillati</taxon>
        <taxon>Actinomycetota</taxon>
        <taxon>Actinomycetes</taxon>
        <taxon>Micrococcales</taxon>
        <taxon>Dermacoccaceae</taxon>
        <taxon>Flexivirga</taxon>
    </lineage>
</organism>
<evidence type="ECO:0008006" key="4">
    <source>
        <dbReference type="Google" id="ProtNLM"/>
    </source>
</evidence>
<dbReference type="AlphaFoldDB" id="A0A3M9LVH8"/>
<dbReference type="RefSeq" id="WP_123273132.1">
    <property type="nucleotide sequence ID" value="NZ_RJJQ01000030.1"/>
</dbReference>
<feature type="transmembrane region" description="Helical" evidence="1">
    <location>
        <begin position="255"/>
        <end position="277"/>
    </location>
</feature>
<dbReference type="Proteomes" id="UP000271678">
    <property type="component" value="Unassembled WGS sequence"/>
</dbReference>
<name>A0A3M9LVH8_9MICO</name>
<feature type="transmembrane region" description="Helical" evidence="1">
    <location>
        <begin position="111"/>
        <end position="139"/>
    </location>
</feature>
<accession>A0A3M9LVH8</accession>
<feature type="transmembrane region" description="Helical" evidence="1">
    <location>
        <begin position="331"/>
        <end position="350"/>
    </location>
</feature>
<evidence type="ECO:0000256" key="1">
    <source>
        <dbReference type="SAM" id="Phobius"/>
    </source>
</evidence>
<keyword evidence="1" id="KW-1133">Transmembrane helix</keyword>
<evidence type="ECO:0000313" key="2">
    <source>
        <dbReference type="EMBL" id="RNI17291.1"/>
    </source>
</evidence>
<dbReference type="OrthoDB" id="4871879at2"/>
<keyword evidence="1" id="KW-0472">Membrane</keyword>
<dbReference type="EMBL" id="RJJQ01000030">
    <property type="protein sequence ID" value="RNI17291.1"/>
    <property type="molecule type" value="Genomic_DNA"/>
</dbReference>
<feature type="transmembrane region" description="Helical" evidence="1">
    <location>
        <begin position="429"/>
        <end position="448"/>
    </location>
</feature>